<organism evidence="2">
    <name type="scientific">freshwater metagenome</name>
    <dbReference type="NCBI Taxonomy" id="449393"/>
    <lineage>
        <taxon>unclassified sequences</taxon>
        <taxon>metagenomes</taxon>
        <taxon>ecological metagenomes</taxon>
    </lineage>
</organism>
<dbReference type="EMBL" id="CAFAAI010000085">
    <property type="protein sequence ID" value="CAB4793869.1"/>
    <property type="molecule type" value="Genomic_DNA"/>
</dbReference>
<dbReference type="PANTHER" id="PTHR40078">
    <property type="entry name" value="INTEGRAL MEMBRANE PROTEIN-RELATED"/>
    <property type="match status" value="1"/>
</dbReference>
<feature type="transmembrane region" description="Helical" evidence="1">
    <location>
        <begin position="26"/>
        <end position="46"/>
    </location>
</feature>
<dbReference type="AlphaFoldDB" id="A0A6J6XC20"/>
<dbReference type="PANTHER" id="PTHR40078:SF1">
    <property type="entry name" value="INTEGRAL MEMBRANE PROTEIN"/>
    <property type="match status" value="1"/>
</dbReference>
<dbReference type="Pfam" id="PF19700">
    <property type="entry name" value="DUF6198"/>
    <property type="match status" value="1"/>
</dbReference>
<keyword evidence="1" id="KW-0812">Transmembrane</keyword>
<feature type="transmembrane region" description="Helical" evidence="1">
    <location>
        <begin position="66"/>
        <end position="84"/>
    </location>
</feature>
<evidence type="ECO:0000313" key="2">
    <source>
        <dbReference type="EMBL" id="CAB4793869.1"/>
    </source>
</evidence>
<feature type="transmembrane region" description="Helical" evidence="1">
    <location>
        <begin position="91"/>
        <end position="112"/>
    </location>
</feature>
<dbReference type="InterPro" id="IPR038750">
    <property type="entry name" value="YczE/YyaS-like"/>
</dbReference>
<proteinExistence type="predicted"/>
<name>A0A6J6XC20_9ZZZZ</name>
<feature type="transmembrane region" description="Helical" evidence="1">
    <location>
        <begin position="124"/>
        <end position="144"/>
    </location>
</feature>
<accession>A0A6J6XC20</accession>
<keyword evidence="1" id="KW-1133">Transmembrane helix</keyword>
<reference evidence="2" key="1">
    <citation type="submission" date="2020-05" db="EMBL/GenBank/DDBJ databases">
        <authorList>
            <person name="Chiriac C."/>
            <person name="Salcher M."/>
            <person name="Ghai R."/>
            <person name="Kavagutti S V."/>
        </authorList>
    </citation>
    <scope>NUCLEOTIDE SEQUENCE</scope>
</reference>
<gene>
    <name evidence="2" type="ORF">UFOPK2992_00616</name>
</gene>
<evidence type="ECO:0000256" key="1">
    <source>
        <dbReference type="SAM" id="Phobius"/>
    </source>
</evidence>
<sequence>MVLSSTSVTAREYTPSSASADWANRLARCAFGLALFGAGIALILQAHLGAAPWDMLHQGLSNKTGISVGVIIEAVGFVLLLLWIPLKQRPGVGTILNAFEIGLVVNLVAPHLPDSDRLLARAGYLVAGIVIIAIGSGFYIGAGLGPGPRDGLMLGLEQRGLSVRTARTAIELSVGIGAIALGVRPGVGTLMFMFGIGPLVQLTLPPLALPPRETRSAIAARTPLAQS</sequence>
<protein>
    <submittedName>
        <fullName evidence="2">Unannotated protein</fullName>
    </submittedName>
</protein>
<keyword evidence="1" id="KW-0472">Membrane</keyword>